<name>A0A7T7UT19_9FIRM</name>
<keyword evidence="3" id="KW-1185">Reference proteome</keyword>
<organism evidence="2 3">
    <name type="scientific">Anaerococcus obesiensis</name>
    <dbReference type="NCBI Taxonomy" id="1287640"/>
    <lineage>
        <taxon>Bacteria</taxon>
        <taxon>Bacillati</taxon>
        <taxon>Bacillota</taxon>
        <taxon>Tissierellia</taxon>
        <taxon>Tissierellales</taxon>
        <taxon>Peptoniphilaceae</taxon>
        <taxon>Anaerococcus</taxon>
    </lineage>
</organism>
<dbReference type="Pfam" id="PF23870">
    <property type="entry name" value="DUF7225"/>
    <property type="match status" value="1"/>
</dbReference>
<dbReference type="KEGG" id="aob:I6H46_07420"/>
<evidence type="ECO:0000313" key="3">
    <source>
        <dbReference type="Proteomes" id="UP000595871"/>
    </source>
</evidence>
<dbReference type="EMBL" id="CP067016">
    <property type="protein sequence ID" value="QQN55696.1"/>
    <property type="molecule type" value="Genomic_DNA"/>
</dbReference>
<feature type="domain" description="DUF7225" evidence="1">
    <location>
        <begin position="2"/>
        <end position="67"/>
    </location>
</feature>
<sequence length="68" mass="7874">MVFPADYCYNRTNEGIDFEKHSHLFEKDDDGSYVVLGENYQYSGPVYCRCRCETEGSISGLWTNGLYE</sequence>
<proteinExistence type="predicted"/>
<dbReference type="InterPro" id="IPR055649">
    <property type="entry name" value="DUF7225"/>
</dbReference>
<dbReference type="Proteomes" id="UP000595871">
    <property type="component" value="Chromosome"/>
</dbReference>
<accession>A0A7T7UT19</accession>
<protein>
    <recommendedName>
        <fullName evidence="1">DUF7225 domain-containing protein</fullName>
    </recommendedName>
</protein>
<gene>
    <name evidence="2" type="ORF">I6H46_07420</name>
</gene>
<reference evidence="2 3" key="1">
    <citation type="submission" date="2020-12" db="EMBL/GenBank/DDBJ databases">
        <title>FDA dAtabase for Regulatory Grade micrObial Sequences (FDA-ARGOS): Supporting development and validation of Infectious Disease Dx tests.</title>
        <authorList>
            <person name="Sproer C."/>
            <person name="Gronow S."/>
            <person name="Severitt S."/>
            <person name="Schroder I."/>
            <person name="Tallon L."/>
            <person name="Sadzewicz L."/>
            <person name="Zhao X."/>
            <person name="Boylan J."/>
            <person name="Ott S."/>
            <person name="Bowen H."/>
            <person name="Vavikolanu K."/>
            <person name="Mehta A."/>
            <person name="Aluvathingal J."/>
            <person name="Nadendla S."/>
            <person name="Lowell S."/>
            <person name="Myers T."/>
            <person name="Yan Y."/>
            <person name="Sichtig H."/>
        </authorList>
    </citation>
    <scope>NUCLEOTIDE SEQUENCE [LARGE SCALE GENOMIC DNA]</scope>
    <source>
        <strain evidence="2 3">FDAARGOS_989</strain>
    </source>
</reference>
<evidence type="ECO:0000259" key="1">
    <source>
        <dbReference type="Pfam" id="PF23870"/>
    </source>
</evidence>
<dbReference type="AlphaFoldDB" id="A0A7T7UT19"/>
<evidence type="ECO:0000313" key="2">
    <source>
        <dbReference type="EMBL" id="QQN55696.1"/>
    </source>
</evidence>
<dbReference type="RefSeq" id="WP_019117792.1">
    <property type="nucleotide sequence ID" value="NZ_CP067016.1"/>
</dbReference>